<proteinExistence type="predicted"/>
<organism evidence="2 3">
    <name type="scientific">Aaosphaeria arxii CBS 175.79</name>
    <dbReference type="NCBI Taxonomy" id="1450172"/>
    <lineage>
        <taxon>Eukaryota</taxon>
        <taxon>Fungi</taxon>
        <taxon>Dikarya</taxon>
        <taxon>Ascomycota</taxon>
        <taxon>Pezizomycotina</taxon>
        <taxon>Dothideomycetes</taxon>
        <taxon>Pleosporomycetidae</taxon>
        <taxon>Pleosporales</taxon>
        <taxon>Pleosporales incertae sedis</taxon>
        <taxon>Aaosphaeria</taxon>
    </lineage>
</organism>
<dbReference type="EMBL" id="ML978069">
    <property type="protein sequence ID" value="KAF2016321.1"/>
    <property type="molecule type" value="Genomic_DNA"/>
</dbReference>
<protein>
    <submittedName>
        <fullName evidence="2">Uncharacterized protein</fullName>
    </submittedName>
</protein>
<dbReference type="OrthoDB" id="5424391at2759"/>
<evidence type="ECO:0000313" key="3">
    <source>
        <dbReference type="Proteomes" id="UP000799778"/>
    </source>
</evidence>
<evidence type="ECO:0000256" key="1">
    <source>
        <dbReference type="SAM" id="MobiDB-lite"/>
    </source>
</evidence>
<sequence>MQSPAAARRVFSMLASKIHPQLPLSPRESQQLLNLLTTSFRAHLDREHPVSRSEGGQNQKLLPAPPRGLRNAPSSHPVTSQGSTHEHIDSILSNPLFASRPRRTSDSNISDAREVLQDPLGWFMGLVAMGNADIAKADLCLSILYKEPLDLRNFNSTHPAAISRPGTKIAEWLWASGSDNSLEFFSNTQLVRRLVPLLIAEGQSFRLWQWLEFVPARDVSYTKEQEKIVAIFKHIITKNLMAATIVQNRGLDEAFMVFARAFRILSTSEQAHQGRILRRAGSMLTDYIIANPSLPTTTAFYESFMESSKTWGGVWSRGINASLWLFHPSKRSAQPGLEFLKDPAGATLRMKKATKERRDFLVQLCLGVARQLLADKNYQDAQFVLHFSREHFPELLGATGEHAAVRKREGARQALEERKRKETENLAMLDRVLPT</sequence>
<dbReference type="AlphaFoldDB" id="A0A6A5XUD4"/>
<dbReference type="Proteomes" id="UP000799778">
    <property type="component" value="Unassembled WGS sequence"/>
</dbReference>
<dbReference type="GeneID" id="54279195"/>
<gene>
    <name evidence="2" type="ORF">BU24DRAFT_199165</name>
</gene>
<name>A0A6A5XUD4_9PLEO</name>
<feature type="region of interest" description="Disordered" evidence="1">
    <location>
        <begin position="47"/>
        <end position="86"/>
    </location>
</feature>
<keyword evidence="3" id="KW-1185">Reference proteome</keyword>
<evidence type="ECO:0000313" key="2">
    <source>
        <dbReference type="EMBL" id="KAF2016321.1"/>
    </source>
</evidence>
<feature type="compositionally biased region" description="Polar residues" evidence="1">
    <location>
        <begin position="72"/>
        <end position="83"/>
    </location>
</feature>
<reference evidence="2" key="1">
    <citation type="journal article" date="2020" name="Stud. Mycol.">
        <title>101 Dothideomycetes genomes: a test case for predicting lifestyles and emergence of pathogens.</title>
        <authorList>
            <person name="Haridas S."/>
            <person name="Albert R."/>
            <person name="Binder M."/>
            <person name="Bloem J."/>
            <person name="Labutti K."/>
            <person name="Salamov A."/>
            <person name="Andreopoulos B."/>
            <person name="Baker S."/>
            <person name="Barry K."/>
            <person name="Bills G."/>
            <person name="Bluhm B."/>
            <person name="Cannon C."/>
            <person name="Castanera R."/>
            <person name="Culley D."/>
            <person name="Daum C."/>
            <person name="Ezra D."/>
            <person name="Gonzalez J."/>
            <person name="Henrissat B."/>
            <person name="Kuo A."/>
            <person name="Liang C."/>
            <person name="Lipzen A."/>
            <person name="Lutzoni F."/>
            <person name="Magnuson J."/>
            <person name="Mondo S."/>
            <person name="Nolan M."/>
            <person name="Ohm R."/>
            <person name="Pangilinan J."/>
            <person name="Park H.-J."/>
            <person name="Ramirez L."/>
            <person name="Alfaro M."/>
            <person name="Sun H."/>
            <person name="Tritt A."/>
            <person name="Yoshinaga Y."/>
            <person name="Zwiers L.-H."/>
            <person name="Turgeon B."/>
            <person name="Goodwin S."/>
            <person name="Spatafora J."/>
            <person name="Crous P."/>
            <person name="Grigoriev I."/>
        </authorList>
    </citation>
    <scope>NUCLEOTIDE SEQUENCE</scope>
    <source>
        <strain evidence="2">CBS 175.79</strain>
    </source>
</reference>
<accession>A0A6A5XUD4</accession>
<dbReference type="RefSeq" id="XP_033384660.1">
    <property type="nucleotide sequence ID" value="XM_033521798.1"/>
</dbReference>